<dbReference type="RefSeq" id="XP_040745070.1">
    <property type="nucleotide sequence ID" value="XM_040891304.1"/>
</dbReference>
<dbReference type="GeneID" id="63807952"/>
<accession>A0A1Y1WDU3</accession>
<evidence type="ECO:0000256" key="1">
    <source>
        <dbReference type="ARBA" id="ARBA00007664"/>
    </source>
</evidence>
<dbReference type="AlphaFoldDB" id="A0A1Y1WDU3"/>
<evidence type="ECO:0000313" key="5">
    <source>
        <dbReference type="Proteomes" id="UP000193922"/>
    </source>
</evidence>
<gene>
    <name evidence="4" type="ORF">DL89DRAFT_321849</name>
</gene>
<dbReference type="Pfam" id="PF00089">
    <property type="entry name" value="Trypsin"/>
    <property type="match status" value="1"/>
</dbReference>
<dbReference type="PANTHER" id="PTHR24276">
    <property type="entry name" value="POLYSERASE-RELATED"/>
    <property type="match status" value="1"/>
</dbReference>
<dbReference type="CDD" id="cd00190">
    <property type="entry name" value="Tryp_SPc"/>
    <property type="match status" value="1"/>
</dbReference>
<proteinExistence type="inferred from homology"/>
<protein>
    <submittedName>
        <fullName evidence="4">Trypsin-like serine protease</fullName>
    </submittedName>
</protein>
<feature type="domain" description="Peptidase S1" evidence="3">
    <location>
        <begin position="31"/>
        <end position="239"/>
    </location>
</feature>
<dbReference type="OrthoDB" id="6380398at2759"/>
<organism evidence="4 5">
    <name type="scientific">Linderina pennispora</name>
    <dbReference type="NCBI Taxonomy" id="61395"/>
    <lineage>
        <taxon>Eukaryota</taxon>
        <taxon>Fungi</taxon>
        <taxon>Fungi incertae sedis</taxon>
        <taxon>Zoopagomycota</taxon>
        <taxon>Kickxellomycotina</taxon>
        <taxon>Kickxellomycetes</taxon>
        <taxon>Kickxellales</taxon>
        <taxon>Kickxellaceae</taxon>
        <taxon>Linderina</taxon>
    </lineage>
</organism>
<keyword evidence="2" id="KW-1015">Disulfide bond</keyword>
<evidence type="ECO:0000256" key="2">
    <source>
        <dbReference type="ARBA" id="ARBA00023157"/>
    </source>
</evidence>
<evidence type="ECO:0000313" key="4">
    <source>
        <dbReference type="EMBL" id="ORX71555.1"/>
    </source>
</evidence>
<sequence length="247" mass="26299">MEKLFEKLVLQFESQTATGKASNSMSVHLRIIGGKIAPAGKFPFTASVEISTDPENGFLCGGSVISDNYVVTAAHCMVDGETSRPFPAGKHQTFVHPDFDLATSANDIALIKVPKLSNAKAVPIYGGPIADSTPLTVLGWGRTDPVDEDSISIMLKEAVIKVGKAKDCAAYLKQVSDAEYTISWTPLADSCQGDSGQGVIIYVKGVPCLAENPTCGLLNGYGVYTHVHHYVDFISKITGIKFTNTGI</sequence>
<dbReference type="InterPro" id="IPR050430">
    <property type="entry name" value="Peptidase_S1"/>
</dbReference>
<dbReference type="InterPro" id="IPR009003">
    <property type="entry name" value="Peptidase_S1_PA"/>
</dbReference>
<dbReference type="EMBL" id="MCFD01000004">
    <property type="protein sequence ID" value="ORX71555.1"/>
    <property type="molecule type" value="Genomic_DNA"/>
</dbReference>
<dbReference type="Gene3D" id="2.40.10.10">
    <property type="entry name" value="Trypsin-like serine proteases"/>
    <property type="match status" value="1"/>
</dbReference>
<keyword evidence="5" id="KW-1185">Reference proteome</keyword>
<keyword evidence="4" id="KW-0645">Protease</keyword>
<dbReference type="InterPro" id="IPR001314">
    <property type="entry name" value="Peptidase_S1A"/>
</dbReference>
<dbReference type="InterPro" id="IPR043504">
    <property type="entry name" value="Peptidase_S1_PA_chymotrypsin"/>
</dbReference>
<dbReference type="PROSITE" id="PS00134">
    <property type="entry name" value="TRYPSIN_HIS"/>
    <property type="match status" value="1"/>
</dbReference>
<keyword evidence="4" id="KW-0378">Hydrolase</keyword>
<dbReference type="SUPFAM" id="SSF50494">
    <property type="entry name" value="Trypsin-like serine proteases"/>
    <property type="match status" value="1"/>
</dbReference>
<reference evidence="4 5" key="1">
    <citation type="submission" date="2016-07" db="EMBL/GenBank/DDBJ databases">
        <title>Pervasive Adenine N6-methylation of Active Genes in Fungi.</title>
        <authorList>
            <consortium name="DOE Joint Genome Institute"/>
            <person name="Mondo S.J."/>
            <person name="Dannebaum R.O."/>
            <person name="Kuo R.C."/>
            <person name="Labutti K."/>
            <person name="Haridas S."/>
            <person name="Kuo A."/>
            <person name="Salamov A."/>
            <person name="Ahrendt S.R."/>
            <person name="Lipzen A."/>
            <person name="Sullivan W."/>
            <person name="Andreopoulos W.B."/>
            <person name="Clum A."/>
            <person name="Lindquist E."/>
            <person name="Daum C."/>
            <person name="Ramamoorthy G.K."/>
            <person name="Gryganskyi A."/>
            <person name="Culley D."/>
            <person name="Magnuson J.K."/>
            <person name="James T.Y."/>
            <person name="O'Malley M.A."/>
            <person name="Stajich J.E."/>
            <person name="Spatafora J.W."/>
            <person name="Visel A."/>
            <person name="Grigoriev I.V."/>
        </authorList>
    </citation>
    <scope>NUCLEOTIDE SEQUENCE [LARGE SCALE GENOMIC DNA]</scope>
    <source>
        <strain evidence="4 5">ATCC 12442</strain>
    </source>
</reference>
<dbReference type="InterPro" id="IPR001254">
    <property type="entry name" value="Trypsin_dom"/>
</dbReference>
<dbReference type="STRING" id="61395.A0A1Y1WDU3"/>
<dbReference type="InterPro" id="IPR018114">
    <property type="entry name" value="TRYPSIN_HIS"/>
</dbReference>
<dbReference type="Proteomes" id="UP000193922">
    <property type="component" value="Unassembled WGS sequence"/>
</dbReference>
<dbReference type="PRINTS" id="PR00722">
    <property type="entry name" value="CHYMOTRYPSIN"/>
</dbReference>
<evidence type="ECO:0000259" key="3">
    <source>
        <dbReference type="PROSITE" id="PS50240"/>
    </source>
</evidence>
<dbReference type="GO" id="GO:0004252">
    <property type="term" value="F:serine-type endopeptidase activity"/>
    <property type="evidence" value="ECO:0007669"/>
    <property type="project" value="InterPro"/>
</dbReference>
<dbReference type="GO" id="GO:0006508">
    <property type="term" value="P:proteolysis"/>
    <property type="evidence" value="ECO:0007669"/>
    <property type="project" value="UniProtKB-KW"/>
</dbReference>
<dbReference type="SMART" id="SM00020">
    <property type="entry name" value="Tryp_SPc"/>
    <property type="match status" value="1"/>
</dbReference>
<dbReference type="PANTHER" id="PTHR24276:SF98">
    <property type="entry name" value="FI18310P1-RELATED"/>
    <property type="match status" value="1"/>
</dbReference>
<name>A0A1Y1WDU3_9FUNG</name>
<comment type="similarity">
    <text evidence="1">Belongs to the peptidase S1 family.</text>
</comment>
<comment type="caution">
    <text evidence="4">The sequence shown here is derived from an EMBL/GenBank/DDBJ whole genome shotgun (WGS) entry which is preliminary data.</text>
</comment>
<dbReference type="PROSITE" id="PS50240">
    <property type="entry name" value="TRYPSIN_DOM"/>
    <property type="match status" value="1"/>
</dbReference>